<evidence type="ECO:0000313" key="3">
    <source>
        <dbReference type="Proteomes" id="UP000001473"/>
    </source>
</evidence>
<organism evidence="2 3">
    <name type="scientific">Corynebacterium kroppenstedtii (strain DSM 44385 / JCM 11950 / CIP 105744 / CCUG 35717)</name>
    <dbReference type="NCBI Taxonomy" id="645127"/>
    <lineage>
        <taxon>Bacteria</taxon>
        <taxon>Bacillati</taxon>
        <taxon>Actinomycetota</taxon>
        <taxon>Actinomycetes</taxon>
        <taxon>Mycobacteriales</taxon>
        <taxon>Corynebacteriaceae</taxon>
        <taxon>Corynebacterium</taxon>
    </lineage>
</organism>
<accession>C4LK63</accession>
<evidence type="ECO:0000256" key="1">
    <source>
        <dbReference type="SAM" id="MobiDB-lite"/>
    </source>
</evidence>
<protein>
    <submittedName>
        <fullName evidence="2">Anti-sigma factor</fullName>
    </submittedName>
</protein>
<gene>
    <name evidence="2" type="primary">rshA</name>
    <name evidence="2" type="ordered locus">ckrop_1489</name>
</gene>
<evidence type="ECO:0000313" key="2">
    <source>
        <dbReference type="EMBL" id="ACR18218.1"/>
    </source>
</evidence>
<dbReference type="Proteomes" id="UP000001473">
    <property type="component" value="Chromosome"/>
</dbReference>
<feature type="region of interest" description="Disordered" evidence="1">
    <location>
        <begin position="1"/>
        <end position="29"/>
    </location>
</feature>
<reference evidence="2 3" key="1">
    <citation type="journal article" date="2008" name="J. Biotechnol.">
        <title>Ultrafast pyrosequencing of Corynebacterium kroppenstedtii DSM44385 revealed insights into the physiology of a lipophilic corynebacterium that lacks mycolic acids.</title>
        <authorList>
            <person name="Tauch A."/>
            <person name="Schneider J."/>
            <person name="Szczepanowski R."/>
            <person name="Tilker A."/>
            <person name="Viehoever P."/>
            <person name="Gartemann K.-H."/>
            <person name="Arnold W."/>
            <person name="Blom J."/>
            <person name="Brinkrolf K."/>
            <person name="Brune I."/>
            <person name="Goetker S."/>
            <person name="Weisshaar B."/>
            <person name="Goesmann A."/>
            <person name="Droege M."/>
            <person name="Puehler A."/>
        </authorList>
    </citation>
    <scope>NUCLEOTIDE SEQUENCE [LARGE SCALE GENOMIC DNA]</scope>
    <source>
        <strain evidence="3">DSM 44385 / JCM 11950 / CIP 105744 / CCUG 35717</strain>
    </source>
</reference>
<dbReference type="KEGG" id="ckp:ckrop_1489"/>
<keyword evidence="3" id="KW-1185">Reference proteome</keyword>
<dbReference type="EMBL" id="CP001620">
    <property type="protein sequence ID" value="ACR18218.1"/>
    <property type="molecule type" value="Genomic_DNA"/>
</dbReference>
<sequence>MKGTTPMTHHCGNEPKDEEPGASDSSASAGGYALDSCCHDIIDELNDLLDEPCNPERREALMERVNSCPEYFEAYGIEQTVRSLLRRSCSEPASRELRARIHVAITEQIRFE</sequence>
<name>C4LK63_CORK4</name>
<dbReference type="HOGENOM" id="CLU_2141698_0_0_11"/>
<proteinExistence type="predicted"/>
<dbReference type="AlphaFoldDB" id="C4LK63"/>